<evidence type="ECO:0000313" key="7">
    <source>
        <dbReference type="Proteomes" id="UP000321062"/>
    </source>
</evidence>
<dbReference type="Pfam" id="PF00496">
    <property type="entry name" value="SBP_bac_5"/>
    <property type="match status" value="1"/>
</dbReference>
<dbReference type="InterPro" id="IPR006311">
    <property type="entry name" value="TAT_signal"/>
</dbReference>
<dbReference type="EMBL" id="CP041690">
    <property type="protein sequence ID" value="QEE18693.1"/>
    <property type="molecule type" value="Genomic_DNA"/>
</dbReference>
<dbReference type="InterPro" id="IPR000914">
    <property type="entry name" value="SBP_5_dom"/>
</dbReference>
<evidence type="ECO:0000256" key="2">
    <source>
        <dbReference type="ARBA" id="ARBA00005695"/>
    </source>
</evidence>
<dbReference type="InterPro" id="IPR030678">
    <property type="entry name" value="Peptide/Ni-bd"/>
</dbReference>
<comment type="similarity">
    <text evidence="2">Belongs to the bacterial solute-binding protein 5 family.</text>
</comment>
<dbReference type="RefSeq" id="WP_147654648.1">
    <property type="nucleotide sequence ID" value="NZ_BMFM01000001.1"/>
</dbReference>
<keyword evidence="3" id="KW-0813">Transport</keyword>
<dbReference type="PIRSF" id="PIRSF002741">
    <property type="entry name" value="MppA"/>
    <property type="match status" value="1"/>
</dbReference>
<dbReference type="GO" id="GO:0030288">
    <property type="term" value="C:outer membrane-bounded periplasmic space"/>
    <property type="evidence" value="ECO:0007669"/>
    <property type="project" value="UniProtKB-ARBA"/>
</dbReference>
<gene>
    <name evidence="6" type="ORF">FNA67_00185</name>
</gene>
<name>A0A5B9DI06_9HYPH</name>
<dbReference type="GO" id="GO:0043190">
    <property type="term" value="C:ATP-binding cassette (ABC) transporter complex"/>
    <property type="evidence" value="ECO:0007669"/>
    <property type="project" value="InterPro"/>
</dbReference>
<evidence type="ECO:0000313" key="6">
    <source>
        <dbReference type="EMBL" id="QEE18693.1"/>
    </source>
</evidence>
<dbReference type="PANTHER" id="PTHR30290:SF10">
    <property type="entry name" value="PERIPLASMIC OLIGOPEPTIDE-BINDING PROTEIN-RELATED"/>
    <property type="match status" value="1"/>
</dbReference>
<keyword evidence="7" id="KW-1185">Reference proteome</keyword>
<dbReference type="OrthoDB" id="9803988at2"/>
<evidence type="ECO:0000256" key="1">
    <source>
        <dbReference type="ARBA" id="ARBA00004418"/>
    </source>
</evidence>
<dbReference type="PANTHER" id="PTHR30290">
    <property type="entry name" value="PERIPLASMIC BINDING COMPONENT OF ABC TRANSPORTER"/>
    <property type="match status" value="1"/>
</dbReference>
<dbReference type="SUPFAM" id="SSF53850">
    <property type="entry name" value="Periplasmic binding protein-like II"/>
    <property type="match status" value="1"/>
</dbReference>
<evidence type="ECO:0000256" key="3">
    <source>
        <dbReference type="ARBA" id="ARBA00022448"/>
    </source>
</evidence>
<accession>A0A5B9DI06</accession>
<dbReference type="Gene3D" id="3.10.105.10">
    <property type="entry name" value="Dipeptide-binding Protein, Domain 3"/>
    <property type="match status" value="1"/>
</dbReference>
<dbReference type="GO" id="GO:1904680">
    <property type="term" value="F:peptide transmembrane transporter activity"/>
    <property type="evidence" value="ECO:0007669"/>
    <property type="project" value="TreeGrafter"/>
</dbReference>
<keyword evidence="4" id="KW-0732">Signal</keyword>
<feature type="domain" description="Solute-binding protein family 5" evidence="5">
    <location>
        <begin position="86"/>
        <end position="415"/>
    </location>
</feature>
<dbReference type="Gene3D" id="3.40.190.10">
    <property type="entry name" value="Periplasmic binding protein-like II"/>
    <property type="match status" value="1"/>
</dbReference>
<evidence type="ECO:0000259" key="5">
    <source>
        <dbReference type="Pfam" id="PF00496"/>
    </source>
</evidence>
<dbReference type="InterPro" id="IPR039424">
    <property type="entry name" value="SBP_5"/>
</dbReference>
<reference evidence="6 7" key="1">
    <citation type="journal article" date="2015" name="Int. J. Syst. Evol. Microbiol.">
        <title>Youhaiella tibetensis gen. nov., sp. nov., isolated from subsurface sediment.</title>
        <authorList>
            <person name="Wang Y.X."/>
            <person name="Huang F.Q."/>
            <person name="Nogi Y."/>
            <person name="Pang S.J."/>
            <person name="Wang P.K."/>
            <person name="Lv J."/>
        </authorList>
    </citation>
    <scope>NUCLEOTIDE SEQUENCE [LARGE SCALE GENOMIC DNA]</scope>
    <source>
        <strain evidence="7">fig4</strain>
    </source>
</reference>
<dbReference type="PROSITE" id="PS51318">
    <property type="entry name" value="TAT"/>
    <property type="match status" value="1"/>
</dbReference>
<evidence type="ECO:0000256" key="4">
    <source>
        <dbReference type="ARBA" id="ARBA00022729"/>
    </source>
</evidence>
<organism evidence="6 7">
    <name type="scientific">Paradevosia tibetensis</name>
    <dbReference type="NCBI Taxonomy" id="1447062"/>
    <lineage>
        <taxon>Bacteria</taxon>
        <taxon>Pseudomonadati</taxon>
        <taxon>Pseudomonadota</taxon>
        <taxon>Alphaproteobacteria</taxon>
        <taxon>Hyphomicrobiales</taxon>
        <taxon>Devosiaceae</taxon>
        <taxon>Paradevosia</taxon>
    </lineage>
</organism>
<comment type="subcellular location">
    <subcellularLocation>
        <location evidence="1">Periplasm</location>
    </subcellularLocation>
</comment>
<dbReference type="CDD" id="cd08503">
    <property type="entry name" value="PBP2_NikA_DppA_OppA_like_17"/>
    <property type="match status" value="1"/>
</dbReference>
<dbReference type="Gene3D" id="3.90.76.10">
    <property type="entry name" value="Dipeptide-binding Protein, Domain 1"/>
    <property type="match status" value="1"/>
</dbReference>
<dbReference type="GO" id="GO:0015833">
    <property type="term" value="P:peptide transport"/>
    <property type="evidence" value="ECO:0007669"/>
    <property type="project" value="TreeGrafter"/>
</dbReference>
<sequence>MSSPFKISRRSLLKISAASGLMAALPMGGARAQGGAPKRGGHLVVASGGASTGDSLDPRTFGSAYTSVISGIPYNGLVEVHGLGMELRPALAKSWEASADGKSWIFDLEQDVTFHNGKTLTSADVVYSLQRHAAEDSRSNVRSVISGLAGIRADGPNRVIIEMPEANYVFPAILSGFPLGIIPEGSDGRDGVGTGPYKVTRFAPGEVLEAERNENYFRKDAAWVDSVEYLAVNDPSALNSAFQSGQINVATLLDERTAPLLSQMPNLKIYSNPGRGFICFNMRTDMAPFDNPNMRLALKLAIDREDMIRRVSPTVGALGNDHPVAPSDPMYSKDVPQHVYDPKRAKELFDSVGYSGPLVLQTSEAISSRAVDMAVIFQEHANKAGIPIEVKREPADGYWETIVGQTPFHVSARSDRPTADAILSVAFLSTSGNNECKWVNKDFDAAVLAARAEPDLEKRKAFYEEAQRICSEDGGTIIPFISGTVDGTSSDIDGFVPSAQQMAGYRAIENVWFS</sequence>
<dbReference type="KEGG" id="yti:FNA67_00185"/>
<protein>
    <submittedName>
        <fullName evidence="6">ABC transporter substrate-binding protein</fullName>
    </submittedName>
</protein>
<proteinExistence type="inferred from homology"/>
<dbReference type="Proteomes" id="UP000321062">
    <property type="component" value="Chromosome"/>
</dbReference>
<dbReference type="AlphaFoldDB" id="A0A5B9DI06"/>